<sequence length="59" mass="6758">MPFFFAVHALSQRRHCSLPYLRERLHGGLVPTQSRRPASYERANHYAPGVSEVLHAVRS</sequence>
<reference evidence="1" key="1">
    <citation type="submission" date="2016-08" db="EMBL/GenBank/DDBJ databases">
        <authorList>
            <person name="Seilhamer J.J."/>
        </authorList>
    </citation>
    <scope>NUCLEOTIDE SEQUENCE</scope>
    <source>
        <strain evidence="1">86-1</strain>
    </source>
</reference>
<organism evidence="1">
    <name type="scientific">uncultured Desulfovibrio sp</name>
    <dbReference type="NCBI Taxonomy" id="167968"/>
    <lineage>
        <taxon>Bacteria</taxon>
        <taxon>Pseudomonadati</taxon>
        <taxon>Thermodesulfobacteriota</taxon>
        <taxon>Desulfovibrionia</taxon>
        <taxon>Desulfovibrionales</taxon>
        <taxon>Desulfovibrionaceae</taxon>
        <taxon>Desulfovibrio</taxon>
        <taxon>environmental samples</taxon>
    </lineage>
</organism>
<evidence type="ECO:0000313" key="1">
    <source>
        <dbReference type="EMBL" id="SCM73638.1"/>
    </source>
</evidence>
<dbReference type="AlphaFoldDB" id="A0A212L7Y0"/>
<accession>A0A212L7Y0</accession>
<name>A0A212L7Y0_9BACT</name>
<proteinExistence type="predicted"/>
<protein>
    <submittedName>
        <fullName evidence="1">Uncharacterized protein</fullName>
    </submittedName>
</protein>
<gene>
    <name evidence="1" type="ORF">KL86DES1_21430</name>
</gene>
<dbReference type="EMBL" id="FMJC01000002">
    <property type="protein sequence ID" value="SCM73638.1"/>
    <property type="molecule type" value="Genomic_DNA"/>
</dbReference>